<dbReference type="Gene3D" id="3.40.50.720">
    <property type="entry name" value="NAD(P)-binding Rossmann-like Domain"/>
    <property type="match status" value="1"/>
</dbReference>
<comment type="caution">
    <text evidence="4">The sequence shown here is derived from an EMBL/GenBank/DDBJ whole genome shotgun (WGS) entry which is preliminary data.</text>
</comment>
<proteinExistence type="inferred from homology"/>
<name>A0ABQ3IR11_9GAMM</name>
<dbReference type="Proteomes" id="UP000626370">
    <property type="component" value="Unassembled WGS sequence"/>
</dbReference>
<dbReference type="PRINTS" id="PR00080">
    <property type="entry name" value="SDRFAMILY"/>
</dbReference>
<gene>
    <name evidence="4" type="ORF">GCM10011501_20310</name>
</gene>
<dbReference type="PRINTS" id="PR00081">
    <property type="entry name" value="GDHRDH"/>
</dbReference>
<dbReference type="InterPro" id="IPR036291">
    <property type="entry name" value="NAD(P)-bd_dom_sf"/>
</dbReference>
<dbReference type="InterPro" id="IPR020904">
    <property type="entry name" value="Sc_DH/Rdtase_CS"/>
</dbReference>
<reference evidence="5" key="1">
    <citation type="journal article" date="2019" name="Int. J. Syst. Evol. Microbiol.">
        <title>The Global Catalogue of Microorganisms (GCM) 10K type strain sequencing project: providing services to taxonomists for standard genome sequencing and annotation.</title>
        <authorList>
            <consortium name="The Broad Institute Genomics Platform"/>
            <consortium name="The Broad Institute Genome Sequencing Center for Infectious Disease"/>
            <person name="Wu L."/>
            <person name="Ma J."/>
        </authorList>
    </citation>
    <scope>NUCLEOTIDE SEQUENCE [LARGE SCALE GENOMIC DNA]</scope>
    <source>
        <strain evidence="5">CGMCC 1.15922</strain>
    </source>
</reference>
<dbReference type="Pfam" id="PF00106">
    <property type="entry name" value="adh_short"/>
    <property type="match status" value="1"/>
</dbReference>
<dbReference type="InterPro" id="IPR002347">
    <property type="entry name" value="SDR_fam"/>
</dbReference>
<accession>A0ABQ3IR11</accession>
<dbReference type="RefSeq" id="WP_189378162.1">
    <property type="nucleotide sequence ID" value="NZ_BNAH01000007.1"/>
</dbReference>
<dbReference type="CDD" id="cd05233">
    <property type="entry name" value="SDR_c"/>
    <property type="match status" value="1"/>
</dbReference>
<evidence type="ECO:0000256" key="3">
    <source>
        <dbReference type="RuleBase" id="RU000363"/>
    </source>
</evidence>
<dbReference type="PROSITE" id="PS00061">
    <property type="entry name" value="ADH_SHORT"/>
    <property type="match status" value="1"/>
</dbReference>
<dbReference type="PANTHER" id="PTHR42760:SF133">
    <property type="entry name" value="3-OXOACYL-[ACYL-CARRIER-PROTEIN] REDUCTASE"/>
    <property type="match status" value="1"/>
</dbReference>
<evidence type="ECO:0000313" key="5">
    <source>
        <dbReference type="Proteomes" id="UP000626370"/>
    </source>
</evidence>
<comment type="similarity">
    <text evidence="1 3">Belongs to the short-chain dehydrogenases/reductases (SDR) family.</text>
</comment>
<dbReference type="EMBL" id="BNAH01000007">
    <property type="protein sequence ID" value="GHE90835.1"/>
    <property type="molecule type" value="Genomic_DNA"/>
</dbReference>
<evidence type="ECO:0000313" key="4">
    <source>
        <dbReference type="EMBL" id="GHE90835.1"/>
    </source>
</evidence>
<dbReference type="PANTHER" id="PTHR42760">
    <property type="entry name" value="SHORT-CHAIN DEHYDROGENASES/REDUCTASES FAMILY MEMBER"/>
    <property type="match status" value="1"/>
</dbReference>
<organism evidence="4 5">
    <name type="scientific">Thalassotalea profundi</name>
    <dbReference type="NCBI Taxonomy" id="2036687"/>
    <lineage>
        <taxon>Bacteria</taxon>
        <taxon>Pseudomonadati</taxon>
        <taxon>Pseudomonadota</taxon>
        <taxon>Gammaproteobacteria</taxon>
        <taxon>Alteromonadales</taxon>
        <taxon>Colwelliaceae</taxon>
        <taxon>Thalassotalea</taxon>
    </lineage>
</organism>
<keyword evidence="2" id="KW-0560">Oxidoreductase</keyword>
<dbReference type="SUPFAM" id="SSF51735">
    <property type="entry name" value="NAD(P)-binding Rossmann-fold domains"/>
    <property type="match status" value="1"/>
</dbReference>
<keyword evidence="5" id="KW-1185">Reference proteome</keyword>
<sequence>MTHKNDSTKINTSGINSDSMLNKVVLVTGASSGLGAHFATVLAKSGAKVIVGARRIEKLQNIVDAINNDGGQATAIELDVTQPNSVSHAMTSALRIYGPIDCLINNAGVAESKRFVNLTEDDWQYILNTNLTGAWRVAKAVTSQMLEYNIKGNVVNIASILGLRVGFGDSCYAISKAGVVQMTKAMALEFASKQIRVNALCPGYFKTEMNEDYFKSEKGKSYIEQTPAKRIGQLDELTGPLMLLCSDAGSFINGVALPVDGGHMVSSL</sequence>
<protein>
    <submittedName>
        <fullName evidence="4">3-oxoacyl-ACP reductase</fullName>
    </submittedName>
</protein>
<evidence type="ECO:0000256" key="1">
    <source>
        <dbReference type="ARBA" id="ARBA00006484"/>
    </source>
</evidence>
<evidence type="ECO:0000256" key="2">
    <source>
        <dbReference type="ARBA" id="ARBA00023002"/>
    </source>
</evidence>